<dbReference type="AlphaFoldDB" id="D6Y9E4"/>
<accession>D6Y9E4</accession>
<evidence type="ECO:0000313" key="2">
    <source>
        <dbReference type="EMBL" id="ADG88064.1"/>
    </source>
</evidence>
<feature type="domain" description="N-acetyltransferase" evidence="1">
    <location>
        <begin position="2"/>
        <end position="177"/>
    </location>
</feature>
<keyword evidence="2" id="KW-0808">Transferase</keyword>
<dbReference type="RefSeq" id="WP_013131597.1">
    <property type="nucleotide sequence ID" value="NC_014165.1"/>
</dbReference>
<dbReference type="OrthoDB" id="3692150at2"/>
<dbReference type="KEGG" id="tbi:Tbis_1346"/>
<dbReference type="Proteomes" id="UP000006640">
    <property type="component" value="Chromosome"/>
</dbReference>
<dbReference type="Pfam" id="PF13508">
    <property type="entry name" value="Acetyltransf_7"/>
    <property type="match status" value="1"/>
</dbReference>
<dbReference type="GO" id="GO:0016747">
    <property type="term" value="F:acyltransferase activity, transferring groups other than amino-acyl groups"/>
    <property type="evidence" value="ECO:0007669"/>
    <property type="project" value="InterPro"/>
</dbReference>
<gene>
    <name evidence="2" type="ordered locus">Tbis_1346</name>
</gene>
<dbReference type="HOGENOM" id="CLU_091690_0_0_11"/>
<dbReference type="InterPro" id="IPR000182">
    <property type="entry name" value="GNAT_dom"/>
</dbReference>
<dbReference type="eggNOG" id="COG0456">
    <property type="taxonomic scope" value="Bacteria"/>
</dbReference>
<dbReference type="EMBL" id="CP001874">
    <property type="protein sequence ID" value="ADG88064.1"/>
    <property type="molecule type" value="Genomic_DNA"/>
</dbReference>
<dbReference type="PROSITE" id="PS51186">
    <property type="entry name" value="GNAT"/>
    <property type="match status" value="1"/>
</dbReference>
<dbReference type="InterPro" id="IPR016181">
    <property type="entry name" value="Acyl_CoA_acyltransferase"/>
</dbReference>
<name>D6Y9E4_THEBD</name>
<sequence>MVRLRHVTADRFPTLLGTLLGIYTAAMRPPPGQLAVRPSIMRDHGSRPGFVCLLAEAPQVVGFAYGFHGAPGEWWYDVVWRGLRDHAGEETCAEWLGDALEIAEIHVLPGHQGRGIGRRLLHAICAGRPERTAVLSTRDAPTAARHLYRDAGFVDLLPRFRFPGTAEPYVIAGARLPLTGAG</sequence>
<protein>
    <submittedName>
        <fullName evidence="2">GCN5-related N-acetyltransferase</fullName>
    </submittedName>
</protein>
<dbReference type="CDD" id="cd04301">
    <property type="entry name" value="NAT_SF"/>
    <property type="match status" value="1"/>
</dbReference>
<evidence type="ECO:0000313" key="3">
    <source>
        <dbReference type="Proteomes" id="UP000006640"/>
    </source>
</evidence>
<evidence type="ECO:0000259" key="1">
    <source>
        <dbReference type="PROSITE" id="PS51186"/>
    </source>
</evidence>
<organism evidence="2 3">
    <name type="scientific">Thermobispora bispora (strain ATCC 19993 / DSM 43833 / CBS 139.67 / JCM 10125 / KCTC 9307 / NBRC 14880 / R51)</name>
    <dbReference type="NCBI Taxonomy" id="469371"/>
    <lineage>
        <taxon>Bacteria</taxon>
        <taxon>Bacillati</taxon>
        <taxon>Actinomycetota</taxon>
        <taxon>Actinomycetes</taxon>
        <taxon>Streptosporangiales</taxon>
        <taxon>Streptosporangiaceae</taxon>
        <taxon>Thermobispora</taxon>
    </lineage>
</organism>
<proteinExistence type="predicted"/>
<dbReference type="SUPFAM" id="SSF55729">
    <property type="entry name" value="Acyl-CoA N-acyltransferases (Nat)"/>
    <property type="match status" value="1"/>
</dbReference>
<dbReference type="STRING" id="469371.Tbis_1346"/>
<reference evidence="2 3" key="1">
    <citation type="submission" date="2010-01" db="EMBL/GenBank/DDBJ databases">
        <title>The complete genome of Thermobispora bispora DSM 43833.</title>
        <authorList>
            <consortium name="US DOE Joint Genome Institute (JGI-PGF)"/>
            <person name="Lucas S."/>
            <person name="Copeland A."/>
            <person name="Lapidus A."/>
            <person name="Glavina del Rio T."/>
            <person name="Dalin E."/>
            <person name="Tice H."/>
            <person name="Bruce D."/>
            <person name="Goodwin L."/>
            <person name="Pitluck S."/>
            <person name="Kyrpides N."/>
            <person name="Mavromatis K."/>
            <person name="Ivanova N."/>
            <person name="Mikhailova N."/>
            <person name="Chertkov O."/>
            <person name="Brettin T."/>
            <person name="Detter J.C."/>
            <person name="Han C."/>
            <person name="Larimer F."/>
            <person name="Land M."/>
            <person name="Hauser L."/>
            <person name="Markowitz V."/>
            <person name="Cheng J.-F."/>
            <person name="Hugenholtz P."/>
            <person name="Woyke T."/>
            <person name="Wu D."/>
            <person name="Jando M."/>
            <person name="Schneider S."/>
            <person name="Klenk H.-P."/>
            <person name="Eisen J.A."/>
        </authorList>
    </citation>
    <scope>NUCLEOTIDE SEQUENCE [LARGE SCALE GENOMIC DNA]</scope>
    <source>
        <strain evidence="3">ATCC 19993 / DSM 43833 / CBS 139.67 / JCM 10125 / KCTC 9307 / NBRC 14880 / R51</strain>
    </source>
</reference>
<dbReference type="Gene3D" id="3.40.630.30">
    <property type="match status" value="1"/>
</dbReference>
<keyword evidence="3" id="KW-1185">Reference proteome</keyword>